<dbReference type="SUPFAM" id="SSF160387">
    <property type="entry name" value="NosL/MerB-like"/>
    <property type="match status" value="1"/>
</dbReference>
<comment type="caution">
    <text evidence="11">The sequence shown here is derived from an EMBL/GenBank/DDBJ whole genome shotgun (WGS) entry which is preliminary data.</text>
</comment>
<dbReference type="SUPFAM" id="SSF46785">
    <property type="entry name" value="Winged helix' DNA-binding domain"/>
    <property type="match status" value="1"/>
</dbReference>
<dbReference type="Gene3D" id="3.30.450.410">
    <property type="match status" value="1"/>
</dbReference>
<evidence type="ECO:0000259" key="10">
    <source>
        <dbReference type="Pfam" id="PF12324"/>
    </source>
</evidence>
<gene>
    <name evidence="11" type="primary">merB</name>
    <name evidence="11" type="ORF">H7995_27730</name>
</gene>
<evidence type="ECO:0000256" key="2">
    <source>
        <dbReference type="ARBA" id="ARBA00009443"/>
    </source>
</evidence>
<evidence type="ECO:0000313" key="11">
    <source>
        <dbReference type="EMBL" id="MBC2693571.1"/>
    </source>
</evidence>
<accession>A0A7X1GJE6</accession>
<dbReference type="InterPro" id="IPR036390">
    <property type="entry name" value="WH_DNA-bd_sf"/>
</dbReference>
<dbReference type="GO" id="GO:0018836">
    <property type="term" value="F:alkylmercury lyase activity"/>
    <property type="evidence" value="ECO:0007669"/>
    <property type="project" value="UniProtKB-EC"/>
</dbReference>
<keyword evidence="6" id="KW-0476">Mercury</keyword>
<evidence type="ECO:0000256" key="1">
    <source>
        <dbReference type="ARBA" id="ARBA00000165"/>
    </source>
</evidence>
<evidence type="ECO:0000313" key="12">
    <source>
        <dbReference type="Proteomes" id="UP000526003"/>
    </source>
</evidence>
<organism evidence="11 12">
    <name type="scientific">Pseudomonas kielensis</name>
    <dbReference type="NCBI Taxonomy" id="2762577"/>
    <lineage>
        <taxon>Bacteria</taxon>
        <taxon>Pseudomonadati</taxon>
        <taxon>Pseudomonadota</taxon>
        <taxon>Gammaproteobacteria</taxon>
        <taxon>Pseudomonadales</taxon>
        <taxon>Pseudomonadaceae</taxon>
        <taxon>Pseudomonas</taxon>
    </lineage>
</organism>
<evidence type="ECO:0000256" key="7">
    <source>
        <dbReference type="ARBA" id="ARBA00023239"/>
    </source>
</evidence>
<evidence type="ECO:0000256" key="8">
    <source>
        <dbReference type="ARBA" id="ARBA00025326"/>
    </source>
</evidence>
<proteinExistence type="inferred from homology"/>
<name>A0A7X1GJE6_9PSED</name>
<dbReference type="InterPro" id="IPR053717">
    <property type="entry name" value="MerB_lyase_sf"/>
</dbReference>
<evidence type="ECO:0000256" key="3">
    <source>
        <dbReference type="ARBA" id="ARBA00013237"/>
    </source>
</evidence>
<dbReference type="EC" id="4.99.1.2" evidence="3"/>
<dbReference type="PIRSF" id="PIRSF001458">
    <property type="entry name" value="MerB"/>
    <property type="match status" value="1"/>
</dbReference>
<dbReference type="EMBL" id="JACMYG010000061">
    <property type="protein sequence ID" value="MBC2693571.1"/>
    <property type="molecule type" value="Genomic_DNA"/>
</dbReference>
<dbReference type="NCBIfam" id="NF009710">
    <property type="entry name" value="PRK13239.1"/>
    <property type="match status" value="1"/>
</dbReference>
<dbReference type="Pfam" id="PF03243">
    <property type="entry name" value="MerB"/>
    <property type="match status" value="1"/>
</dbReference>
<sequence>METTLYITKIIESLSSDNSTDDFAGLFVALLRQIALGSPVSRETLGAALGWSTERVAAALDQIPGTENDEEGNIVGYGLTLRKTPHAFEIDGRRLYTWCALDSLMFPAVIGKEARVLSRCPATGAPVSLIVTPDQVSHIEPAEAVVSLLLPDESSDIRRSFCCHVHFFASAALAGKWMSQHGETVIVVSVEEAFRLGHAIGCKLLGPAGQAPS</sequence>
<evidence type="ECO:0000256" key="5">
    <source>
        <dbReference type="ARBA" id="ARBA00022466"/>
    </source>
</evidence>
<dbReference type="InterPro" id="IPR004927">
    <property type="entry name" value="MerB"/>
</dbReference>
<dbReference type="NCBIfam" id="NF033555">
    <property type="entry name" value="lyase_MerB"/>
    <property type="match status" value="1"/>
</dbReference>
<dbReference type="PRINTS" id="PR01699">
    <property type="entry name" value="ORGNOHGLYASE"/>
</dbReference>
<comment type="similarity">
    <text evidence="2">Belongs to the MerB family.</text>
</comment>
<keyword evidence="12" id="KW-1185">Reference proteome</keyword>
<feature type="domain" description="Alkylmercury lyase helix-turn-helix" evidence="10">
    <location>
        <begin position="9"/>
        <end position="78"/>
    </location>
</feature>
<dbReference type="Pfam" id="PF12324">
    <property type="entry name" value="HTH_15"/>
    <property type="match status" value="1"/>
</dbReference>
<dbReference type="Proteomes" id="UP000526003">
    <property type="component" value="Unassembled WGS sequence"/>
</dbReference>
<evidence type="ECO:0000256" key="4">
    <source>
        <dbReference type="ARBA" id="ARBA00018180"/>
    </source>
</evidence>
<dbReference type="RefSeq" id="WP_057978932.1">
    <property type="nucleotide sequence ID" value="NZ_JACMYG010000061.1"/>
</dbReference>
<evidence type="ECO:0000256" key="9">
    <source>
        <dbReference type="ARBA" id="ARBA00031271"/>
    </source>
</evidence>
<comment type="catalytic activity">
    <reaction evidence="1">
        <text>an alkylmercury + H(+) = an alkane + Hg(2+)</text>
        <dbReference type="Rhea" id="RHEA:18777"/>
        <dbReference type="ChEBI" id="CHEBI:15378"/>
        <dbReference type="ChEBI" id="CHEBI:16793"/>
        <dbReference type="ChEBI" id="CHEBI:18310"/>
        <dbReference type="ChEBI" id="CHEBI:83725"/>
        <dbReference type="EC" id="4.99.1.2"/>
    </reaction>
</comment>
<reference evidence="11 12" key="1">
    <citation type="submission" date="2020-08" db="EMBL/GenBank/DDBJ databases">
        <title>Pseudomonas sp. nov.</title>
        <authorList>
            <person name="Gieschler S."/>
            <person name="Fiedler G."/>
            <person name="Brinks E."/>
            <person name="Boehnlein C."/>
            <person name="Franz C.M.A.P."/>
            <person name="Kabisch J."/>
        </authorList>
    </citation>
    <scope>NUCLEOTIDE SEQUENCE [LARGE SCALE GENOMIC DNA]</scope>
    <source>
        <strain evidence="11 12">MBT-1</strain>
    </source>
</reference>
<dbReference type="AlphaFoldDB" id="A0A7X1GJE6"/>
<keyword evidence="5" id="KW-0475">Mercuric resistance</keyword>
<dbReference type="GO" id="GO:0046689">
    <property type="term" value="P:response to mercury ion"/>
    <property type="evidence" value="ECO:0007669"/>
    <property type="project" value="UniProtKB-KW"/>
</dbReference>
<dbReference type="InterPro" id="IPR024259">
    <property type="entry name" value="MerB_HTH_dom"/>
</dbReference>
<comment type="function">
    <text evidence="8">Cleaves the carbon-mercury bond of organomercurials such as phenylmercuric acetate. One product is Hg(2+), which is subsequently detoxified by the mercuric reductase.</text>
</comment>
<keyword evidence="7 11" id="KW-0456">Lyase</keyword>
<evidence type="ECO:0000256" key="6">
    <source>
        <dbReference type="ARBA" id="ARBA00022914"/>
    </source>
</evidence>
<protein>
    <recommendedName>
        <fullName evidence="4">Alkylmercury lyase</fullName>
        <ecNumber evidence="3">4.99.1.2</ecNumber>
    </recommendedName>
    <alternativeName>
        <fullName evidence="9">Organomercurial lyase</fullName>
    </alternativeName>
</protein>